<protein>
    <submittedName>
        <fullName evidence="4">Pentatricopeptide repeat-containing protein</fullName>
    </submittedName>
</protein>
<feature type="repeat" description="PPR" evidence="3">
    <location>
        <begin position="241"/>
        <end position="275"/>
    </location>
</feature>
<evidence type="ECO:0000313" key="4">
    <source>
        <dbReference type="EMBL" id="KAL2455855.1"/>
    </source>
</evidence>
<accession>A0ABD1NW77</accession>
<name>A0ABD1NW77_9LAMI</name>
<evidence type="ECO:0000256" key="1">
    <source>
        <dbReference type="ARBA" id="ARBA00007626"/>
    </source>
</evidence>
<dbReference type="EMBL" id="JBFOLK010000155">
    <property type="protein sequence ID" value="KAL2455855.1"/>
    <property type="molecule type" value="Genomic_DNA"/>
</dbReference>
<dbReference type="Pfam" id="PF13041">
    <property type="entry name" value="PPR_2"/>
    <property type="match status" value="4"/>
</dbReference>
<dbReference type="SUPFAM" id="SSF81901">
    <property type="entry name" value="HCP-like"/>
    <property type="match status" value="1"/>
</dbReference>
<feature type="repeat" description="PPR" evidence="3">
    <location>
        <begin position="380"/>
        <end position="414"/>
    </location>
</feature>
<dbReference type="PROSITE" id="PS51375">
    <property type="entry name" value="PPR"/>
    <property type="match status" value="9"/>
</dbReference>
<dbReference type="FunFam" id="1.25.40.10:FF:003613">
    <property type="entry name" value="Pentatricopeptide repeat-containing protein At3g23020"/>
    <property type="match status" value="1"/>
</dbReference>
<evidence type="ECO:0000313" key="5">
    <source>
        <dbReference type="Proteomes" id="UP001604336"/>
    </source>
</evidence>
<sequence>MASLKLSVSLDNSSYESKKKFDVKSLRLPSICSFSGYVNIHGAFIVKPFYKLKHIRVSRIDTEFYEISEENLSDFSTPNKDVASDNDLVLESPDFYGDFQKGRVNIWKKFRGAKTVKKNTKLRVNFRKNGKNNEKEEKHMVVNEEIRVDNALESENVVDFDVSSLGHNLSSERCNVLLKQLEKGSDNKALSFFKWMRSNGKLKQNVIAYNLILRVLARAEDWNGAEAMIKEMVSVSSCELNYQVFNTLIYVCYKRGLVELGSRWFRMMLESGVHPNVATFGMLMSLYQKSWVVEKAEFTFSKMRNLKVTCQSAYSSMITINTRMGLYEKAEEIIGFLREDAVVLNLENWLVLLNAYCQQGKLNEAEQVLDEMKEAGFSPNIVAYNTMITGYGKVSNMDRAQRLFQNLKEVGLVPDETTYRSMIEGWGRADNYIEAKFYYVELKKLGFKPNSPNLYTMINLQAKHHDEEGAIRTINDMLMIGCQESSILGIVLQAYKKVNIFDKVPMILKGSLYDHVLISRTSCSILAMAYVENCLIDDALELLRDKQWEDPIFEDNLHHLLICTCKDLGNFENAVKIFTCLPKSNKPNLHIICTMIDIYSSMSLFSEAKNLYLELKTSDVKLDMIAFSVIVRMYVKSGSLIESCNILETMEKQKDIIPDIYLLRDMLRIYQRCCMHDKLADLYYRILKEGVIWDQEMYNCVINCCARALPVDELSRLFDEMLQRGFAPNTITFNVMLYSYGKSRLFKKARQVFWMAKKRGLVDVISYNTIIAAYGQSKYLNNMSSAVRKMQFDGFSVSLEAYNCMLDAYGKEGEMEKFRSVLQRMKDSSCAFDHYTYNITINIYGEQGWIEEVAHVLMELRESGIGPDLCSYNTLIKAYGIAGMVEDAVALVKEMRENRIEPDRITYINLITALRKNDMFLEAVKWSLWMKQMQL</sequence>
<organism evidence="4 5">
    <name type="scientific">Abeliophyllum distichum</name>
    <dbReference type="NCBI Taxonomy" id="126358"/>
    <lineage>
        <taxon>Eukaryota</taxon>
        <taxon>Viridiplantae</taxon>
        <taxon>Streptophyta</taxon>
        <taxon>Embryophyta</taxon>
        <taxon>Tracheophyta</taxon>
        <taxon>Spermatophyta</taxon>
        <taxon>Magnoliopsida</taxon>
        <taxon>eudicotyledons</taxon>
        <taxon>Gunneridae</taxon>
        <taxon>Pentapetalae</taxon>
        <taxon>asterids</taxon>
        <taxon>lamiids</taxon>
        <taxon>Lamiales</taxon>
        <taxon>Oleaceae</taxon>
        <taxon>Forsythieae</taxon>
        <taxon>Abeliophyllum</taxon>
    </lineage>
</organism>
<feature type="repeat" description="PPR" evidence="3">
    <location>
        <begin position="694"/>
        <end position="728"/>
    </location>
</feature>
<evidence type="ECO:0000256" key="3">
    <source>
        <dbReference type="PROSITE-ProRule" id="PRU00708"/>
    </source>
</evidence>
<reference evidence="5" key="1">
    <citation type="submission" date="2024-07" db="EMBL/GenBank/DDBJ databases">
        <title>Two chromosome-level genome assemblies of Korean endemic species Abeliophyllum distichum and Forsythia ovata (Oleaceae).</title>
        <authorList>
            <person name="Jang H."/>
        </authorList>
    </citation>
    <scope>NUCLEOTIDE SEQUENCE [LARGE SCALE GENOMIC DNA]</scope>
</reference>
<feature type="repeat" description="PPR" evidence="3">
    <location>
        <begin position="798"/>
        <end position="832"/>
    </location>
</feature>
<dbReference type="AlphaFoldDB" id="A0ABD1NW77"/>
<feature type="repeat" description="PPR" evidence="3">
    <location>
        <begin position="868"/>
        <end position="902"/>
    </location>
</feature>
<dbReference type="NCBIfam" id="TIGR00756">
    <property type="entry name" value="PPR"/>
    <property type="match status" value="10"/>
</dbReference>
<evidence type="ECO:0000256" key="2">
    <source>
        <dbReference type="ARBA" id="ARBA00022737"/>
    </source>
</evidence>
<dbReference type="Proteomes" id="UP001604336">
    <property type="component" value="Unassembled WGS sequence"/>
</dbReference>
<feature type="repeat" description="PPR" evidence="3">
    <location>
        <begin position="415"/>
        <end position="449"/>
    </location>
</feature>
<dbReference type="Gene3D" id="1.25.40.10">
    <property type="entry name" value="Tetratricopeptide repeat domain"/>
    <property type="match status" value="6"/>
</dbReference>
<dbReference type="Pfam" id="PF13812">
    <property type="entry name" value="PPR_3"/>
    <property type="match status" value="1"/>
</dbReference>
<dbReference type="PANTHER" id="PTHR47447">
    <property type="entry name" value="OS03G0856100 PROTEIN"/>
    <property type="match status" value="1"/>
</dbReference>
<feature type="repeat" description="PPR" evidence="3">
    <location>
        <begin position="833"/>
        <end position="867"/>
    </location>
</feature>
<proteinExistence type="inferred from homology"/>
<dbReference type="InterPro" id="IPR002885">
    <property type="entry name" value="PPR_rpt"/>
</dbReference>
<dbReference type="Pfam" id="PF01535">
    <property type="entry name" value="PPR"/>
    <property type="match status" value="5"/>
</dbReference>
<feature type="repeat" description="PPR" evidence="3">
    <location>
        <begin position="729"/>
        <end position="763"/>
    </location>
</feature>
<keyword evidence="2" id="KW-0677">Repeat</keyword>
<gene>
    <name evidence="4" type="ORF">Adt_47078</name>
</gene>
<comment type="similarity">
    <text evidence="1">Belongs to the PPR family. P subfamily.</text>
</comment>
<dbReference type="PANTHER" id="PTHR47447:SF17">
    <property type="entry name" value="OS12G0638900 PROTEIN"/>
    <property type="match status" value="1"/>
</dbReference>
<feature type="repeat" description="PPR" evidence="3">
    <location>
        <begin position="345"/>
        <end position="379"/>
    </location>
</feature>
<keyword evidence="5" id="KW-1185">Reference proteome</keyword>
<dbReference type="InterPro" id="IPR011990">
    <property type="entry name" value="TPR-like_helical_dom_sf"/>
</dbReference>
<comment type="caution">
    <text evidence="4">The sequence shown here is derived from an EMBL/GenBank/DDBJ whole genome shotgun (WGS) entry which is preliminary data.</text>
</comment>